<comment type="caution">
    <text evidence="2">The sequence shown here is derived from an EMBL/GenBank/DDBJ whole genome shotgun (WGS) entry which is preliminary data.</text>
</comment>
<organism evidence="2 3">
    <name type="scientific">Pseudonocardia bannensis</name>
    <dbReference type="NCBI Taxonomy" id="630973"/>
    <lineage>
        <taxon>Bacteria</taxon>
        <taxon>Bacillati</taxon>
        <taxon>Actinomycetota</taxon>
        <taxon>Actinomycetes</taxon>
        <taxon>Pseudonocardiales</taxon>
        <taxon>Pseudonocardiaceae</taxon>
        <taxon>Pseudonocardia</taxon>
    </lineage>
</organism>
<keyword evidence="1" id="KW-0812">Transmembrane</keyword>
<feature type="transmembrane region" description="Helical" evidence="1">
    <location>
        <begin position="122"/>
        <end position="143"/>
    </location>
</feature>
<keyword evidence="1" id="KW-0472">Membrane</keyword>
<dbReference type="Proteomes" id="UP000586918">
    <property type="component" value="Unassembled WGS sequence"/>
</dbReference>
<reference evidence="2 3" key="1">
    <citation type="submission" date="2020-04" db="EMBL/GenBank/DDBJ databases">
        <authorList>
            <person name="Klaysubun C."/>
            <person name="Duangmal K."/>
            <person name="Lipun K."/>
        </authorList>
    </citation>
    <scope>NUCLEOTIDE SEQUENCE [LARGE SCALE GENOMIC DNA]</scope>
    <source>
        <strain evidence="2 3">DSM 45300</strain>
    </source>
</reference>
<proteinExistence type="predicted"/>
<accession>A0A848DCW3</accession>
<feature type="transmembrane region" description="Helical" evidence="1">
    <location>
        <begin position="90"/>
        <end position="110"/>
    </location>
</feature>
<dbReference type="Pfam" id="PF19545">
    <property type="entry name" value="DUF6069"/>
    <property type="match status" value="1"/>
</dbReference>
<protein>
    <submittedName>
        <fullName evidence="2">Uncharacterized protein</fullName>
    </submittedName>
</protein>
<dbReference type="AlphaFoldDB" id="A0A848DCW3"/>
<keyword evidence="1" id="KW-1133">Transmembrane helix</keyword>
<keyword evidence="3" id="KW-1185">Reference proteome</keyword>
<feature type="transmembrane region" description="Helical" evidence="1">
    <location>
        <begin position="63"/>
        <end position="84"/>
    </location>
</feature>
<dbReference type="InterPro" id="IPR045713">
    <property type="entry name" value="DUF6069"/>
</dbReference>
<feature type="transmembrane region" description="Helical" evidence="1">
    <location>
        <begin position="20"/>
        <end position="43"/>
    </location>
</feature>
<evidence type="ECO:0000256" key="1">
    <source>
        <dbReference type="SAM" id="Phobius"/>
    </source>
</evidence>
<evidence type="ECO:0000313" key="2">
    <source>
        <dbReference type="EMBL" id="NMH90412.1"/>
    </source>
</evidence>
<gene>
    <name evidence="2" type="ORF">HF519_02175</name>
</gene>
<sequence length="150" mass="14738">MGRRPAGATPALNAGRLWSGGVATAVVAALIGLVGLLVVRALLQIPYLAPAGAGALGDSRTIVLCMSAAIAALAATGLAHLLLVSTPRPMAYFGWIVGLLTAVAVVLPFLDSEPLTVRVATAIIHLVVGIAIGSLVTGAAVSATGGRAAA</sequence>
<name>A0A848DCW3_9PSEU</name>
<evidence type="ECO:0000313" key="3">
    <source>
        <dbReference type="Proteomes" id="UP000586918"/>
    </source>
</evidence>
<dbReference type="EMBL" id="JAAXKZ010000004">
    <property type="protein sequence ID" value="NMH90412.1"/>
    <property type="molecule type" value="Genomic_DNA"/>
</dbReference>